<name>E7GB73_9FIRM</name>
<dbReference type="AlphaFoldDB" id="E7GB73"/>
<proteinExistence type="predicted"/>
<dbReference type="OrthoDB" id="1654682at2"/>
<dbReference type="eggNOG" id="ENOG50330TH">
    <property type="taxonomic scope" value="Bacteria"/>
</dbReference>
<evidence type="ECO:0000313" key="2">
    <source>
        <dbReference type="Proteomes" id="UP000003157"/>
    </source>
</evidence>
<keyword evidence="2" id="KW-1185">Reference proteome</keyword>
<dbReference type="HOGENOM" id="CLU_144126_0_0_9"/>
<dbReference type="Proteomes" id="UP000003157">
    <property type="component" value="Unassembled WGS sequence"/>
</dbReference>
<sequence>MEKEVLDYVIEKTHELMNASSCCNEAKEAAQSWLDAIGTEDEGIETEKYIAELEEDIGTIDGLIDFAGSEYGIKHFGVETAKSILEHAKEIKAQGAKYCDCAACQAVAAILEKKDDLLYLMKKD</sequence>
<dbReference type="GeneID" id="78229954"/>
<dbReference type="EMBL" id="ADKX01000034">
    <property type="protein sequence ID" value="EFW04608.1"/>
    <property type="molecule type" value="Genomic_DNA"/>
</dbReference>
<gene>
    <name evidence="1" type="ORF">HMPREF9488_02014</name>
</gene>
<protein>
    <recommendedName>
        <fullName evidence="3">Molecular chaperone Hsp90</fullName>
    </recommendedName>
</protein>
<comment type="caution">
    <text evidence="1">The sequence shown here is derived from an EMBL/GenBank/DDBJ whole genome shotgun (WGS) entry which is preliminary data.</text>
</comment>
<dbReference type="STRING" id="100884.GCA_000269565_02114"/>
<evidence type="ECO:0008006" key="3">
    <source>
        <dbReference type="Google" id="ProtNLM"/>
    </source>
</evidence>
<organism evidence="1 2">
    <name type="scientific">Coprobacillus cateniformis</name>
    <dbReference type="NCBI Taxonomy" id="100884"/>
    <lineage>
        <taxon>Bacteria</taxon>
        <taxon>Bacillati</taxon>
        <taxon>Bacillota</taxon>
        <taxon>Erysipelotrichia</taxon>
        <taxon>Erysipelotrichales</taxon>
        <taxon>Coprobacillaceae</taxon>
        <taxon>Coprobacillus</taxon>
    </lineage>
</organism>
<accession>E7GB73</accession>
<dbReference type="RefSeq" id="WP_008789114.1">
    <property type="nucleotide sequence ID" value="NZ_AKCB01000001.1"/>
</dbReference>
<reference evidence="1 2" key="1">
    <citation type="submission" date="2010-12" db="EMBL/GenBank/DDBJ databases">
        <title>The Genome Sequence of Coprobacillus sp. strain 29_1.</title>
        <authorList>
            <consortium name="The Broad Institute Genome Sequencing Platform"/>
            <person name="Earl A."/>
            <person name="Ward D."/>
            <person name="Feldgarden M."/>
            <person name="Gevers D."/>
            <person name="Daigneault M."/>
            <person name="Sibley C.D."/>
            <person name="White A."/>
            <person name="Strauss J."/>
            <person name="Allen-Vercoe E."/>
            <person name="Young S.K."/>
            <person name="Zeng Q."/>
            <person name="Gargeya S."/>
            <person name="Fitzgerald M."/>
            <person name="Haas B."/>
            <person name="Abouelleil A."/>
            <person name="Alvarado L."/>
            <person name="Arachchi H.M."/>
            <person name="Berlin A."/>
            <person name="Brown A."/>
            <person name="Chapman S.B."/>
            <person name="Chen Z."/>
            <person name="Dunbar C."/>
            <person name="Freedman E."/>
            <person name="Gearin G."/>
            <person name="Gellesch M."/>
            <person name="Goldberg J."/>
            <person name="Griggs A."/>
            <person name="Gujja S."/>
            <person name="Heilman E."/>
            <person name="Heiman D."/>
            <person name="Howarth C."/>
            <person name="Larson L."/>
            <person name="Lui A."/>
            <person name="MacDonald P.J.P."/>
            <person name="Mehta T."/>
            <person name="Montmayeur A."/>
            <person name="Murphy C."/>
            <person name="Neiman D."/>
            <person name="Pearson M."/>
            <person name="Priest M."/>
            <person name="Roberts A."/>
            <person name="Saif S."/>
            <person name="Shea T."/>
            <person name="Shenoy N."/>
            <person name="Sisk P."/>
            <person name="Stolte C."/>
            <person name="Sykes S."/>
            <person name="White J."/>
            <person name="Yandava C."/>
            <person name="Nusbaum C."/>
            <person name="Birren B."/>
        </authorList>
    </citation>
    <scope>NUCLEOTIDE SEQUENCE [LARGE SCALE GENOMIC DNA]</scope>
    <source>
        <strain evidence="1 2">29_1</strain>
    </source>
</reference>
<evidence type="ECO:0000313" key="1">
    <source>
        <dbReference type="EMBL" id="EFW04608.1"/>
    </source>
</evidence>